<evidence type="ECO:0000313" key="3">
    <source>
        <dbReference type="EMBL" id="KAK6353211.1"/>
    </source>
</evidence>
<feature type="compositionally biased region" description="Pro residues" evidence="1">
    <location>
        <begin position="84"/>
        <end position="104"/>
    </location>
</feature>
<keyword evidence="2" id="KW-0812">Transmembrane</keyword>
<dbReference type="AlphaFoldDB" id="A0AAV9V036"/>
<proteinExistence type="predicted"/>
<feature type="transmembrane region" description="Helical" evidence="2">
    <location>
        <begin position="224"/>
        <end position="245"/>
    </location>
</feature>
<feature type="compositionally biased region" description="Basic and acidic residues" evidence="1">
    <location>
        <begin position="33"/>
        <end position="44"/>
    </location>
</feature>
<evidence type="ECO:0000256" key="1">
    <source>
        <dbReference type="SAM" id="MobiDB-lite"/>
    </source>
</evidence>
<protein>
    <recommendedName>
        <fullName evidence="5">Transmembrane protein</fullName>
    </recommendedName>
</protein>
<gene>
    <name evidence="3" type="ORF">TWF696_005193</name>
</gene>
<feature type="region of interest" description="Disordered" evidence="1">
    <location>
        <begin position="256"/>
        <end position="275"/>
    </location>
</feature>
<feature type="compositionally biased region" description="Acidic residues" evidence="1">
    <location>
        <begin position="23"/>
        <end position="32"/>
    </location>
</feature>
<feature type="compositionally biased region" description="Basic and acidic residues" evidence="1">
    <location>
        <begin position="53"/>
        <end position="67"/>
    </location>
</feature>
<feature type="region of interest" description="Disordered" evidence="1">
    <location>
        <begin position="1"/>
        <end position="128"/>
    </location>
</feature>
<evidence type="ECO:0000256" key="2">
    <source>
        <dbReference type="SAM" id="Phobius"/>
    </source>
</evidence>
<keyword evidence="2" id="KW-0472">Membrane</keyword>
<dbReference type="EMBL" id="JAVHNQ010000003">
    <property type="protein sequence ID" value="KAK6353211.1"/>
    <property type="molecule type" value="Genomic_DNA"/>
</dbReference>
<feature type="region of interest" description="Disordered" evidence="1">
    <location>
        <begin position="325"/>
        <end position="348"/>
    </location>
</feature>
<evidence type="ECO:0008006" key="5">
    <source>
        <dbReference type="Google" id="ProtNLM"/>
    </source>
</evidence>
<feature type="compositionally biased region" description="Low complexity" evidence="1">
    <location>
        <begin position="112"/>
        <end position="128"/>
    </location>
</feature>
<accession>A0AAV9V036</accession>
<keyword evidence="2" id="KW-1133">Transmembrane helix</keyword>
<name>A0AAV9V036_9PEZI</name>
<reference evidence="3 4" key="1">
    <citation type="submission" date="2019-10" db="EMBL/GenBank/DDBJ databases">
        <authorList>
            <person name="Palmer J.M."/>
        </authorList>
    </citation>
    <scope>NUCLEOTIDE SEQUENCE [LARGE SCALE GENOMIC DNA]</scope>
    <source>
        <strain evidence="3 4">TWF696</strain>
    </source>
</reference>
<sequence>MPPSGEMVGHKRDLGILAKAQDDQESGDDDESLEKFLDEWDIPHGGDVAGGIDRTDGPRRPHDDDGGPGRPESWSPGHERPYPNTFPPPPAWPPDRTPHPPDPYIVPSSLATPTPSGSLSFSLFSSSPPSSILPGTLSTLCVIDRYGSTVSTKTVTNTSGARSGDTYGISYKTVSADTTPTVTDTATIVLSGEATRVLFPQHDKSNPPPPGPSHGHPKARLRDILLGVSLGAGMVLLLVACWFGYRAHKRKKKARGMTANGARNDSEGAQEGAAPEMQTTGVVVTMPSISGNRLAEDLPTAGPPPSLPPPFMAQAATTALPPARPENIQFSAHPSDPPIIINPFSDPTYNSSSGIEDYVVSNGIPLGREPENPFLHPDDGPLGILGRTRPNSAGDFPPEYTTVDGNPIDASGQRVREERFPFGDEALSLRTESETGSVRHGSTRESIPEYMVDDPNGVADGFRYNSTIAGRLPL</sequence>
<feature type="region of interest" description="Disordered" evidence="1">
    <location>
        <begin position="199"/>
        <end position="218"/>
    </location>
</feature>
<keyword evidence="4" id="KW-1185">Reference proteome</keyword>
<organism evidence="3 4">
    <name type="scientific">Orbilia brochopaga</name>
    <dbReference type="NCBI Taxonomy" id="3140254"/>
    <lineage>
        <taxon>Eukaryota</taxon>
        <taxon>Fungi</taxon>
        <taxon>Dikarya</taxon>
        <taxon>Ascomycota</taxon>
        <taxon>Pezizomycotina</taxon>
        <taxon>Orbiliomycetes</taxon>
        <taxon>Orbiliales</taxon>
        <taxon>Orbiliaceae</taxon>
        <taxon>Orbilia</taxon>
    </lineage>
</organism>
<comment type="caution">
    <text evidence="3">The sequence shown here is derived from an EMBL/GenBank/DDBJ whole genome shotgun (WGS) entry which is preliminary data.</text>
</comment>
<evidence type="ECO:0000313" key="4">
    <source>
        <dbReference type="Proteomes" id="UP001375240"/>
    </source>
</evidence>
<dbReference type="Proteomes" id="UP001375240">
    <property type="component" value="Unassembled WGS sequence"/>
</dbReference>